<gene>
    <name evidence="2" type="ORF">HTZ77_20285</name>
</gene>
<dbReference type="EMBL" id="JABWGN010000007">
    <property type="protein sequence ID" value="NUW33756.1"/>
    <property type="molecule type" value="Genomic_DNA"/>
</dbReference>
<dbReference type="InterPro" id="IPR014622">
    <property type="entry name" value="UCP036794_erythomycin"/>
</dbReference>
<dbReference type="Pfam" id="PF05139">
    <property type="entry name" value="Erythro_esteras"/>
    <property type="match status" value="1"/>
</dbReference>
<dbReference type="Gene3D" id="3.30.1870.10">
    <property type="entry name" value="EreA-like, domain 2"/>
    <property type="match status" value="1"/>
</dbReference>
<name>A0A7Y6I989_9ACTN</name>
<dbReference type="InterPro" id="IPR052036">
    <property type="entry name" value="Hydrolase/PRTase-associated"/>
</dbReference>
<keyword evidence="3" id="KW-1185">Reference proteome</keyword>
<keyword evidence="1" id="KW-0732">Signal</keyword>
<proteinExistence type="predicted"/>
<dbReference type="AlphaFoldDB" id="A0A7Y6I989"/>
<evidence type="ECO:0000313" key="2">
    <source>
        <dbReference type="EMBL" id="NUW33756.1"/>
    </source>
</evidence>
<dbReference type="PANTHER" id="PTHR31299:SF0">
    <property type="entry name" value="ESTERASE, PUTATIVE (AFU_ORTHOLOGUE AFUA_1G05850)-RELATED"/>
    <property type="match status" value="1"/>
</dbReference>
<feature type="signal peptide" evidence="1">
    <location>
        <begin position="1"/>
        <end position="23"/>
    </location>
</feature>
<dbReference type="InterPro" id="IPR007815">
    <property type="entry name" value="Emycin_Estase"/>
</dbReference>
<dbReference type="Gene3D" id="3.40.1660.10">
    <property type="entry name" value="EreA-like (biosynthetic domain)"/>
    <property type="match status" value="1"/>
</dbReference>
<dbReference type="Gene3D" id="1.20.1440.30">
    <property type="entry name" value="Biosynthetic Protein domain"/>
    <property type="match status" value="1"/>
</dbReference>
<evidence type="ECO:0000313" key="3">
    <source>
        <dbReference type="Proteomes" id="UP000586042"/>
    </source>
</evidence>
<sequence>MTVNTKTRAGVLALSLALTTAGAAAGASAAAAGTGDAKVVAALDAVAKPLASTSPRGGMRDLDAFGAMVAGAKVVGVGEATHSTAEFYTLNHRLFRYLVTEKGFTTFARELSWSTGVRLNDYVLNGEGDPRTIMHDEVKGPYDLFDNQEFLGLLTWMRSYNATHQAKVQFMGADLLYPGDVLFDKVLGYVAEHHPDLTPEFTKLYEGLRPTTPNAGEYMGIALSQPLETRKDNARRATEALKLLQQQKAGGEDYPWAVQHARALSQTFTDFAFDQATAEGRRQAQEYRDTALADNVVWWNRTTGHKIQVSGLNAHLSYTPIDTMFVPSPMGGILRERLGDRFLTVGTSFDQGGYNFLIDKGECPAGSRPAERPLACKGSVPTAGADYNEYVLDQVRHRDFILDTRTAPQPARAWLAQARSSRLIGGGFWSPEQATKVALGKSFDVVIHLHRVRAAKLLP</sequence>
<reference evidence="2 3" key="1">
    <citation type="submission" date="2020-06" db="EMBL/GenBank/DDBJ databases">
        <title>Nonomuraea sp. SMC257, a novel actinomycete isolated from soil.</title>
        <authorList>
            <person name="Chanama M."/>
        </authorList>
    </citation>
    <scope>NUCLEOTIDE SEQUENCE [LARGE SCALE GENOMIC DNA]</scope>
    <source>
        <strain evidence="2 3">SMC257</strain>
    </source>
</reference>
<dbReference type="PANTHER" id="PTHR31299">
    <property type="entry name" value="ESTERASE, PUTATIVE (AFU_ORTHOLOGUE AFUA_1G05850)-RELATED"/>
    <property type="match status" value="1"/>
</dbReference>
<organism evidence="2 3">
    <name type="scientific">Nonomuraea montanisoli</name>
    <dbReference type="NCBI Taxonomy" id="2741721"/>
    <lineage>
        <taxon>Bacteria</taxon>
        <taxon>Bacillati</taxon>
        <taxon>Actinomycetota</taxon>
        <taxon>Actinomycetes</taxon>
        <taxon>Streptosporangiales</taxon>
        <taxon>Streptosporangiaceae</taxon>
        <taxon>Nonomuraea</taxon>
    </lineage>
</organism>
<accession>A0A7Y6I989</accession>
<protein>
    <submittedName>
        <fullName evidence="2">Erythromycin esterase family protein</fullName>
    </submittedName>
</protein>
<dbReference type="PIRSF" id="PIRSF036794">
    <property type="entry name" value="UCP_erythr_ester"/>
    <property type="match status" value="1"/>
</dbReference>
<dbReference type="GO" id="GO:0046677">
    <property type="term" value="P:response to antibiotic"/>
    <property type="evidence" value="ECO:0007669"/>
    <property type="project" value="InterPro"/>
</dbReference>
<comment type="caution">
    <text evidence="2">The sequence shown here is derived from an EMBL/GenBank/DDBJ whole genome shotgun (WGS) entry which is preliminary data.</text>
</comment>
<dbReference type="InterPro" id="IPR006311">
    <property type="entry name" value="TAT_signal"/>
</dbReference>
<dbReference type="PROSITE" id="PS51318">
    <property type="entry name" value="TAT"/>
    <property type="match status" value="1"/>
</dbReference>
<feature type="chain" id="PRO_5031502711" evidence="1">
    <location>
        <begin position="24"/>
        <end position="459"/>
    </location>
</feature>
<dbReference type="Proteomes" id="UP000586042">
    <property type="component" value="Unassembled WGS sequence"/>
</dbReference>
<dbReference type="RefSeq" id="WP_175591180.1">
    <property type="nucleotide sequence ID" value="NZ_JABWGN010000007.1"/>
</dbReference>
<dbReference type="CDD" id="cd14728">
    <property type="entry name" value="Ere-like"/>
    <property type="match status" value="1"/>
</dbReference>
<evidence type="ECO:0000256" key="1">
    <source>
        <dbReference type="SAM" id="SignalP"/>
    </source>
</evidence>
<dbReference type="SUPFAM" id="SSF159501">
    <property type="entry name" value="EreA/ChaN-like"/>
    <property type="match status" value="1"/>
</dbReference>